<organism evidence="2 3">
    <name type="scientific">Providencia stuartii</name>
    <dbReference type="NCBI Taxonomy" id="588"/>
    <lineage>
        <taxon>Bacteria</taxon>
        <taxon>Pseudomonadati</taxon>
        <taxon>Pseudomonadota</taxon>
        <taxon>Gammaproteobacteria</taxon>
        <taxon>Enterobacterales</taxon>
        <taxon>Morganellaceae</taxon>
        <taxon>Providencia</taxon>
    </lineage>
</organism>
<accession>A0A1S1HMG3</accession>
<dbReference type="AlphaFoldDB" id="A0A1S1HMG3"/>
<keyword evidence="3" id="KW-1185">Reference proteome</keyword>
<reference evidence="2 3" key="1">
    <citation type="submission" date="2016-03" db="EMBL/GenBank/DDBJ databases">
        <title>Genome sequence of Providencia stuartii strain, isolated from the salivary glands of larval Lucilia sericata.</title>
        <authorList>
            <person name="Yuan Y."/>
            <person name="Zhang Y."/>
            <person name="Fu S."/>
            <person name="Crippen T.L."/>
            <person name="Visi D."/>
            <person name="Benbow M.E."/>
            <person name="Allen M."/>
            <person name="Tomberlin J.K."/>
            <person name="Sze S.-H."/>
            <person name="Tarone A.M."/>
        </authorList>
    </citation>
    <scope>NUCLEOTIDE SEQUENCE [LARGE SCALE GENOMIC DNA]</scope>
    <source>
        <strain evidence="2 3">Crippen</strain>
    </source>
</reference>
<name>A0A1S1HMG3_PROST</name>
<dbReference type="Proteomes" id="UP000179588">
    <property type="component" value="Unassembled WGS sequence"/>
</dbReference>
<proteinExistence type="predicted"/>
<dbReference type="Gene3D" id="3.40.50.2000">
    <property type="entry name" value="Glycogen Phosphorylase B"/>
    <property type="match status" value="1"/>
</dbReference>
<comment type="caution">
    <text evidence="2">The sequence shown here is derived from an EMBL/GenBank/DDBJ whole genome shotgun (WGS) entry which is preliminary data.</text>
</comment>
<keyword evidence="1" id="KW-0472">Membrane</keyword>
<protein>
    <recommendedName>
        <fullName evidence="4">Glycosyltransferase</fullName>
    </recommendedName>
</protein>
<evidence type="ECO:0000313" key="2">
    <source>
        <dbReference type="EMBL" id="OHT22611.1"/>
    </source>
</evidence>
<keyword evidence="1" id="KW-1133">Transmembrane helix</keyword>
<sequence length="341" mass="39746">MKQKIYLIDMRFSSSGHYMDDLKEFRTLNKKYNCYYLANTSSNIEMNGFKIKTYKNALFFYINLFFLLLKTRHGKIIFLSASYLPLLILSLLSVNFNYKFRIHALPTIRISLYKRVIKFLSDMSTHTIFLDKPVLDFFIDNNLVNINKSKVLIGRTINHANHSVDFSSRSSDNKFKLTYIGALNDEKDLLPIIKGLSSQKIPGLELGFYSKGIKKYKNELEALTIIYPSTEIIDSFLSREEYDSIIHRSDALILPYKKTYGVRFSAVLNDALRLGKPVLTINLPQFKYYKDKYNACSLYSDHNEIIKSVTSLINNPDIDIDLLNYDYSERIKEKQIKELEL</sequence>
<dbReference type="SUPFAM" id="SSF53756">
    <property type="entry name" value="UDP-Glycosyltransferase/glycogen phosphorylase"/>
    <property type="match status" value="1"/>
</dbReference>
<evidence type="ECO:0008006" key="4">
    <source>
        <dbReference type="Google" id="ProtNLM"/>
    </source>
</evidence>
<evidence type="ECO:0000313" key="3">
    <source>
        <dbReference type="Proteomes" id="UP000179588"/>
    </source>
</evidence>
<dbReference type="EMBL" id="LVIE01000223">
    <property type="protein sequence ID" value="OHT22611.1"/>
    <property type="molecule type" value="Genomic_DNA"/>
</dbReference>
<keyword evidence="1" id="KW-0812">Transmembrane</keyword>
<gene>
    <name evidence="2" type="ORF">A3Q29_10875</name>
</gene>
<feature type="transmembrane region" description="Helical" evidence="1">
    <location>
        <begin position="76"/>
        <end position="98"/>
    </location>
</feature>
<evidence type="ECO:0000256" key="1">
    <source>
        <dbReference type="SAM" id="Phobius"/>
    </source>
</evidence>